<proteinExistence type="predicted"/>
<reference evidence="2" key="1">
    <citation type="submission" date="2020-08" db="EMBL/GenBank/DDBJ databases">
        <title>Multicomponent nature underlies the extraordinary mechanical properties of spider dragline silk.</title>
        <authorList>
            <person name="Kono N."/>
            <person name="Nakamura H."/>
            <person name="Mori M."/>
            <person name="Yoshida Y."/>
            <person name="Ohtoshi R."/>
            <person name="Malay A.D."/>
            <person name="Moran D.A.P."/>
            <person name="Tomita M."/>
            <person name="Numata K."/>
            <person name="Arakawa K."/>
        </authorList>
    </citation>
    <scope>NUCLEOTIDE SEQUENCE</scope>
</reference>
<feature type="region of interest" description="Disordered" evidence="1">
    <location>
        <begin position="113"/>
        <end position="141"/>
    </location>
</feature>
<accession>A0A8X6YR66</accession>
<dbReference type="EMBL" id="BMAV01022258">
    <property type="protein sequence ID" value="GFY76973.1"/>
    <property type="molecule type" value="Genomic_DNA"/>
</dbReference>
<evidence type="ECO:0000313" key="2">
    <source>
        <dbReference type="EMBL" id="GFY76973.1"/>
    </source>
</evidence>
<sequence length="141" mass="16011">MFRNPRDETFRKCKVFADGPAVPDLFGKQRFFQVSGRSGIPFTCISKWSDGRTCSRPNSTDGAEDEATVYRYRMTSLSVVSDSDFAFRFLGFRALKNTRIFSFLLAESPFKNSHDGNGRKSDDSEETKGLLDDDGSFKNRF</sequence>
<keyword evidence="3" id="KW-1185">Reference proteome</keyword>
<organism evidence="2 3">
    <name type="scientific">Trichonephila inaurata madagascariensis</name>
    <dbReference type="NCBI Taxonomy" id="2747483"/>
    <lineage>
        <taxon>Eukaryota</taxon>
        <taxon>Metazoa</taxon>
        <taxon>Ecdysozoa</taxon>
        <taxon>Arthropoda</taxon>
        <taxon>Chelicerata</taxon>
        <taxon>Arachnida</taxon>
        <taxon>Araneae</taxon>
        <taxon>Araneomorphae</taxon>
        <taxon>Entelegynae</taxon>
        <taxon>Araneoidea</taxon>
        <taxon>Nephilidae</taxon>
        <taxon>Trichonephila</taxon>
        <taxon>Trichonephila inaurata</taxon>
    </lineage>
</organism>
<evidence type="ECO:0000256" key="1">
    <source>
        <dbReference type="SAM" id="MobiDB-lite"/>
    </source>
</evidence>
<protein>
    <submittedName>
        <fullName evidence="2">Uncharacterized protein</fullName>
    </submittedName>
</protein>
<name>A0A8X6YR66_9ARAC</name>
<gene>
    <name evidence="2" type="ORF">TNIN_350291</name>
</gene>
<comment type="caution">
    <text evidence="2">The sequence shown here is derived from an EMBL/GenBank/DDBJ whole genome shotgun (WGS) entry which is preliminary data.</text>
</comment>
<evidence type="ECO:0000313" key="3">
    <source>
        <dbReference type="Proteomes" id="UP000886998"/>
    </source>
</evidence>
<dbReference type="Proteomes" id="UP000886998">
    <property type="component" value="Unassembled WGS sequence"/>
</dbReference>
<dbReference type="AlphaFoldDB" id="A0A8X6YR66"/>